<sequence>MPAPPRGSSASSYLQLLHRDIEVTTRKLELERRRLGKLFEDFSRARAEFDDKVLPSKKQKTEQDIYREKAMANDTSPGSSGYNNRVKEILQSCSPGAMRSLESRISKSTAKLNTMNDNVKSITASLSEVSAAFESDRKATADCQRKLSELTAAKDSEKRAFREEVRDIKKQITDSSRESHEWEIQNSRDVLRQRPSVNPSDSQGDRRSVVRFASSSARETMLTGYTSASEEGTFSEMNTMKRILKLAFLNSIQRRHIRQHKRNSEVFEQAFRTIKQATGITEVAEIVRIFVKLEEQNFGLATYSNTLSQDIEGWVKENGKLKKALGMHHARVAGDIQKRQRALAGLSRDIDEKKEGVQSNSKALGNILTVVIDEALSTAREIAKALHKERRGLGDPSRLEEDQQPRSPRKRVAQDADSGMQGDGDLLLKYLDYIERSLSRWADAIPNTGMPAGERPFGYMLAVPMSARSSPPSARSGMAREGTPLVRTGELPVARLTRPAIQAPVVAQRRKSGSTVRSDYSSSDEDNIANLDRPCSLTDLRRKAKASIEKRRRGSHFNVSCLFVDKCSPVGMKAETPSLQVSAGREKKVSYFTEASMDSAASHSLGYDEFVAPMTSADKSVTQDVPPMTSTRAFLAAEREEIPTEEIEKLFLSRYNMSRAELTNKAQEMKISLNNLCHLKRVFDRYDADRSGNIESDELKRLFEVLGEELTEEEIGMARAELDADKSGKVEFFDFVKWFASPKVDDVDVEGESSSSDSS</sequence>
<dbReference type="PROSITE" id="PS50222">
    <property type="entry name" value="EF_HAND_2"/>
    <property type="match status" value="1"/>
</dbReference>
<comment type="caution">
    <text evidence="5">The sequence shown here is derived from an EMBL/GenBank/DDBJ whole genome shotgun (WGS) entry which is preliminary data.</text>
</comment>
<evidence type="ECO:0000256" key="3">
    <source>
        <dbReference type="SAM" id="MobiDB-lite"/>
    </source>
</evidence>
<dbReference type="InterPro" id="IPR049258">
    <property type="entry name" value="ODAD1_CC"/>
</dbReference>
<dbReference type="SMART" id="SM00054">
    <property type="entry name" value="EFh"/>
    <property type="match status" value="2"/>
</dbReference>
<dbReference type="Proteomes" id="UP000541610">
    <property type="component" value="Unassembled WGS sequence"/>
</dbReference>
<dbReference type="GO" id="GO:0005509">
    <property type="term" value="F:calcium ion binding"/>
    <property type="evidence" value="ECO:0007669"/>
    <property type="project" value="InterPro"/>
</dbReference>
<dbReference type="PANTHER" id="PTHR21694:SF18">
    <property type="entry name" value="COILED-COIL DOMAIN-CONTAINING PROTEIN 63"/>
    <property type="match status" value="1"/>
</dbReference>
<dbReference type="PROSITE" id="PS00018">
    <property type="entry name" value="EF_HAND_1"/>
    <property type="match status" value="2"/>
</dbReference>
<evidence type="ECO:0000313" key="5">
    <source>
        <dbReference type="EMBL" id="KAF4690462.1"/>
    </source>
</evidence>
<dbReference type="InterPro" id="IPR051876">
    <property type="entry name" value="ODA-DC/CCD"/>
</dbReference>
<dbReference type="InterPro" id="IPR011992">
    <property type="entry name" value="EF-hand-dom_pair"/>
</dbReference>
<feature type="region of interest" description="Disordered" evidence="3">
    <location>
        <begin position="507"/>
        <end position="527"/>
    </location>
</feature>
<organism evidence="5 6">
    <name type="scientific">Perkinsus olseni</name>
    <name type="common">Perkinsus atlanticus</name>
    <dbReference type="NCBI Taxonomy" id="32597"/>
    <lineage>
        <taxon>Eukaryota</taxon>
        <taxon>Sar</taxon>
        <taxon>Alveolata</taxon>
        <taxon>Perkinsozoa</taxon>
        <taxon>Perkinsea</taxon>
        <taxon>Perkinsida</taxon>
        <taxon>Perkinsidae</taxon>
        <taxon>Perkinsus</taxon>
    </lineage>
</organism>
<proteinExistence type="predicted"/>
<dbReference type="EMBL" id="JABANP010000098">
    <property type="protein sequence ID" value="KAF4690462.1"/>
    <property type="molecule type" value="Genomic_DNA"/>
</dbReference>
<keyword evidence="2" id="KW-0175">Coiled coil</keyword>
<dbReference type="SUPFAM" id="SSF47473">
    <property type="entry name" value="EF-hand"/>
    <property type="match status" value="1"/>
</dbReference>
<name>A0A7J6P2Y5_PEROL</name>
<dbReference type="AlphaFoldDB" id="A0A7J6P2Y5"/>
<dbReference type="CDD" id="cd00051">
    <property type="entry name" value="EFh"/>
    <property type="match status" value="1"/>
</dbReference>
<dbReference type="PANTHER" id="PTHR21694">
    <property type="entry name" value="COILED-COIL DOMAIN-CONTAINING PROTEIN 63"/>
    <property type="match status" value="1"/>
</dbReference>
<feature type="region of interest" description="Disordered" evidence="3">
    <location>
        <begin position="387"/>
        <end position="420"/>
    </location>
</feature>
<evidence type="ECO:0000259" key="4">
    <source>
        <dbReference type="PROSITE" id="PS50222"/>
    </source>
</evidence>
<feature type="compositionally biased region" description="Basic and acidic residues" evidence="3">
    <location>
        <begin position="387"/>
        <end position="404"/>
    </location>
</feature>
<dbReference type="Pfam" id="PF13499">
    <property type="entry name" value="EF-hand_7"/>
    <property type="match status" value="1"/>
</dbReference>
<reference evidence="5 6" key="1">
    <citation type="submission" date="2020-04" db="EMBL/GenBank/DDBJ databases">
        <title>Perkinsus olseni comparative genomics.</title>
        <authorList>
            <person name="Bogema D.R."/>
        </authorList>
    </citation>
    <scope>NUCLEOTIDE SEQUENCE [LARGE SCALE GENOMIC DNA]</scope>
    <source>
        <strain evidence="5">00978-12</strain>
    </source>
</reference>
<gene>
    <name evidence="5" type="ORF">FOZ60_017313</name>
</gene>
<keyword evidence="1" id="KW-0106">Calcium</keyword>
<dbReference type="InterPro" id="IPR002048">
    <property type="entry name" value="EF_hand_dom"/>
</dbReference>
<evidence type="ECO:0000256" key="2">
    <source>
        <dbReference type="ARBA" id="ARBA00023054"/>
    </source>
</evidence>
<feature type="domain" description="EF-hand" evidence="4">
    <location>
        <begin position="678"/>
        <end position="709"/>
    </location>
</feature>
<dbReference type="Pfam" id="PF21773">
    <property type="entry name" value="ODAD1_CC"/>
    <property type="match status" value="1"/>
</dbReference>
<evidence type="ECO:0000313" key="6">
    <source>
        <dbReference type="Proteomes" id="UP000541610"/>
    </source>
</evidence>
<dbReference type="InterPro" id="IPR018247">
    <property type="entry name" value="EF_Hand_1_Ca_BS"/>
</dbReference>
<evidence type="ECO:0000256" key="1">
    <source>
        <dbReference type="ARBA" id="ARBA00022837"/>
    </source>
</evidence>
<feature type="compositionally biased region" description="Basic and acidic residues" evidence="3">
    <location>
        <begin position="172"/>
        <end position="183"/>
    </location>
</feature>
<protein>
    <recommendedName>
        <fullName evidence="4">EF-hand domain-containing protein</fullName>
    </recommendedName>
</protein>
<feature type="region of interest" description="Disordered" evidence="3">
    <location>
        <begin position="172"/>
        <end position="210"/>
    </location>
</feature>
<accession>A0A7J6P2Y5</accession>
<dbReference type="Gene3D" id="1.10.238.10">
    <property type="entry name" value="EF-hand"/>
    <property type="match status" value="1"/>
</dbReference>
<dbReference type="OrthoDB" id="6766775at2759"/>